<dbReference type="AlphaFoldDB" id="A0AAE0JG21"/>
<dbReference type="RefSeq" id="XP_062682272.1">
    <property type="nucleotide sequence ID" value="XM_062830596.1"/>
</dbReference>
<dbReference type="InterPro" id="IPR058329">
    <property type="entry name" value="Arp1_N"/>
</dbReference>
<sequence length="188" mass="20674">MAKLICRLPWSKGVGDSEHSDVGKGEEFTTGSEYGRTFKVGAALYVVAPFSCRLLPSSSIDKITRKFTRYGLATVFSVPSSGKDARSTVRLSWIQKALKDYEMVDDVFDQAFLATVVFNGGGKRKPRITPKAKQYLTKLGARGIVLCSGVADLPPGPYYMTGHQMRDVWKLEDDTYGTCMVTVAPKSK</sequence>
<proteinExistence type="predicted"/>
<evidence type="ECO:0000313" key="3">
    <source>
        <dbReference type="Proteomes" id="UP001278500"/>
    </source>
</evidence>
<dbReference type="GeneID" id="87867750"/>
<dbReference type="Proteomes" id="UP001278500">
    <property type="component" value="Unassembled WGS sequence"/>
</dbReference>
<reference evidence="2" key="2">
    <citation type="submission" date="2023-06" db="EMBL/GenBank/DDBJ databases">
        <authorList>
            <consortium name="Lawrence Berkeley National Laboratory"/>
            <person name="Haridas S."/>
            <person name="Hensen N."/>
            <person name="Bonometti L."/>
            <person name="Westerberg I."/>
            <person name="Brannstrom I.O."/>
            <person name="Guillou S."/>
            <person name="Cros-Aarteil S."/>
            <person name="Calhoun S."/>
            <person name="Kuo A."/>
            <person name="Mondo S."/>
            <person name="Pangilinan J."/>
            <person name="Riley R."/>
            <person name="Labutti K."/>
            <person name="Andreopoulos B."/>
            <person name="Lipzen A."/>
            <person name="Chen C."/>
            <person name="Yanf M."/>
            <person name="Daum C."/>
            <person name="Ng V."/>
            <person name="Clum A."/>
            <person name="Steindorff A."/>
            <person name="Ohm R."/>
            <person name="Martin F."/>
            <person name="Silar P."/>
            <person name="Natvig D."/>
            <person name="Lalanne C."/>
            <person name="Gautier V."/>
            <person name="Ament-Velasquez S.L."/>
            <person name="Kruys A."/>
            <person name="Hutchinson M.I."/>
            <person name="Powell A.J."/>
            <person name="Barry K."/>
            <person name="Miller A.N."/>
            <person name="Grigoriev I.V."/>
            <person name="Debuchy R."/>
            <person name="Gladieux P."/>
            <person name="Thoren M.H."/>
            <person name="Johannesson H."/>
        </authorList>
    </citation>
    <scope>NUCLEOTIDE SEQUENCE</scope>
    <source>
        <strain evidence="2">CBS 560.94</strain>
    </source>
</reference>
<dbReference type="EMBL" id="JAUEPP010000004">
    <property type="protein sequence ID" value="KAK3345659.1"/>
    <property type="molecule type" value="Genomic_DNA"/>
</dbReference>
<comment type="caution">
    <text evidence="2">The sequence shown here is derived from an EMBL/GenBank/DDBJ whole genome shotgun (WGS) entry which is preliminary data.</text>
</comment>
<organism evidence="2 3">
    <name type="scientific">Neurospora tetraspora</name>
    <dbReference type="NCBI Taxonomy" id="94610"/>
    <lineage>
        <taxon>Eukaryota</taxon>
        <taxon>Fungi</taxon>
        <taxon>Dikarya</taxon>
        <taxon>Ascomycota</taxon>
        <taxon>Pezizomycotina</taxon>
        <taxon>Sordariomycetes</taxon>
        <taxon>Sordariomycetidae</taxon>
        <taxon>Sordariales</taxon>
        <taxon>Sordariaceae</taxon>
        <taxon>Neurospora</taxon>
    </lineage>
</organism>
<protein>
    <recommendedName>
        <fullName evidence="1">Scytalone dehydratase-like protein Arp1 N-terminal domain-containing protein</fullName>
    </recommendedName>
</protein>
<gene>
    <name evidence="2" type="ORF">B0H65DRAFT_574824</name>
</gene>
<evidence type="ECO:0000259" key="1">
    <source>
        <dbReference type="Pfam" id="PF26053"/>
    </source>
</evidence>
<name>A0AAE0JG21_9PEZI</name>
<evidence type="ECO:0000313" key="2">
    <source>
        <dbReference type="EMBL" id="KAK3345659.1"/>
    </source>
</evidence>
<reference evidence="2" key="1">
    <citation type="journal article" date="2023" name="Mol. Phylogenet. Evol.">
        <title>Genome-scale phylogeny and comparative genomics of the fungal order Sordariales.</title>
        <authorList>
            <person name="Hensen N."/>
            <person name="Bonometti L."/>
            <person name="Westerberg I."/>
            <person name="Brannstrom I.O."/>
            <person name="Guillou S."/>
            <person name="Cros-Aarteil S."/>
            <person name="Calhoun S."/>
            <person name="Haridas S."/>
            <person name="Kuo A."/>
            <person name="Mondo S."/>
            <person name="Pangilinan J."/>
            <person name="Riley R."/>
            <person name="LaButti K."/>
            <person name="Andreopoulos B."/>
            <person name="Lipzen A."/>
            <person name="Chen C."/>
            <person name="Yan M."/>
            <person name="Daum C."/>
            <person name="Ng V."/>
            <person name="Clum A."/>
            <person name="Steindorff A."/>
            <person name="Ohm R.A."/>
            <person name="Martin F."/>
            <person name="Silar P."/>
            <person name="Natvig D.O."/>
            <person name="Lalanne C."/>
            <person name="Gautier V."/>
            <person name="Ament-Velasquez S.L."/>
            <person name="Kruys A."/>
            <person name="Hutchinson M.I."/>
            <person name="Powell A.J."/>
            <person name="Barry K."/>
            <person name="Miller A.N."/>
            <person name="Grigoriev I.V."/>
            <person name="Debuchy R."/>
            <person name="Gladieux P."/>
            <person name="Hiltunen Thoren M."/>
            <person name="Johannesson H."/>
        </authorList>
    </citation>
    <scope>NUCLEOTIDE SEQUENCE</scope>
    <source>
        <strain evidence="2">CBS 560.94</strain>
    </source>
</reference>
<feature type="domain" description="Scytalone dehydratase-like protein Arp1 N-terminal" evidence="1">
    <location>
        <begin position="86"/>
        <end position="161"/>
    </location>
</feature>
<dbReference type="Pfam" id="PF26053">
    <property type="entry name" value="DUF8016"/>
    <property type="match status" value="1"/>
</dbReference>
<accession>A0AAE0JG21</accession>
<keyword evidence="3" id="KW-1185">Reference proteome</keyword>